<organism evidence="1 2">
    <name type="scientific">Colletotrichum godetiae</name>
    <dbReference type="NCBI Taxonomy" id="1209918"/>
    <lineage>
        <taxon>Eukaryota</taxon>
        <taxon>Fungi</taxon>
        <taxon>Dikarya</taxon>
        <taxon>Ascomycota</taxon>
        <taxon>Pezizomycotina</taxon>
        <taxon>Sordariomycetes</taxon>
        <taxon>Hypocreomycetidae</taxon>
        <taxon>Glomerellales</taxon>
        <taxon>Glomerellaceae</taxon>
        <taxon>Colletotrichum</taxon>
        <taxon>Colletotrichum acutatum species complex</taxon>
    </lineage>
</organism>
<evidence type="ECO:0000313" key="1">
    <source>
        <dbReference type="EMBL" id="KAK1656933.1"/>
    </source>
</evidence>
<dbReference type="Proteomes" id="UP001224890">
    <property type="component" value="Unassembled WGS sequence"/>
</dbReference>
<sequence>MSHPKKPHEVVKFQHVRVHRQCGACGFLFVFGDHLVALRASSTRIIACDASTFAATGTPQTRATYLFCRHPHCRTCSAAADTATVHRDCFNLYSSRTELPDKLYRLLIFSIARYPWPRSTALLLPPTSDITRASKRAITLGIADFKMPGLAKLPPELTTVIRGYLGQHDLLRLCCVLETIDFIHLKGLDSPLSGPLRQVQFWHRGKLPIIARAGSSFPIEMTIDSRGIRCIERSGCSTAQLRSPFDVYTTVGVDDDLVINFQFGVGRLATPPPSGTLQLTDRPNLSPEAGFQFPSPKHGDRLATVDLDHCSGITFFLFNRNLHAIHAHTPAAPTADATFAQIEMTVQPFVSWVYVPNPPRDKISAFGVRIGITQGKLQLNQRTYFVRTPHRGDFYIGPPPVGPGLHYAVHTTLRSTLLCVVARNNLVVIRGVLTEGDACSVGTPVVPGNPPIQDACHALAILSCVKSIWIFRDKEAQFCRGLIVEYLDGTEKALGLCRIGVDLAERCGAVEQLSFKDVEQQERPKHRMVMVRGSRSQGKDTCDDGEWTVCSHGDTLEVWSTATQMVMTKTKLSDTNSSDTQAKVL</sequence>
<evidence type="ECO:0000313" key="2">
    <source>
        <dbReference type="Proteomes" id="UP001224890"/>
    </source>
</evidence>
<gene>
    <name evidence="1" type="ORF">BDP55DRAFT_687453</name>
</gene>
<protein>
    <submittedName>
        <fullName evidence="1">Uncharacterized protein</fullName>
    </submittedName>
</protein>
<keyword evidence="2" id="KW-1185">Reference proteome</keyword>
<dbReference type="GeneID" id="85461098"/>
<dbReference type="AlphaFoldDB" id="A0AAJ0A6S2"/>
<accession>A0AAJ0A6S2</accession>
<dbReference type="EMBL" id="JAHMHR010000112">
    <property type="protein sequence ID" value="KAK1656933.1"/>
    <property type="molecule type" value="Genomic_DNA"/>
</dbReference>
<dbReference type="RefSeq" id="XP_060421697.1">
    <property type="nucleotide sequence ID" value="XM_060576572.1"/>
</dbReference>
<proteinExistence type="predicted"/>
<reference evidence="1" key="1">
    <citation type="submission" date="2021-06" db="EMBL/GenBank/DDBJ databases">
        <title>Comparative genomics, transcriptomics and evolutionary studies reveal genomic signatures of adaptation to plant cell wall in hemibiotrophic fungi.</title>
        <authorList>
            <consortium name="DOE Joint Genome Institute"/>
            <person name="Baroncelli R."/>
            <person name="Diaz J.F."/>
            <person name="Benocci T."/>
            <person name="Peng M."/>
            <person name="Battaglia E."/>
            <person name="Haridas S."/>
            <person name="Andreopoulos W."/>
            <person name="Labutti K."/>
            <person name="Pangilinan J."/>
            <person name="Floch G.L."/>
            <person name="Makela M.R."/>
            <person name="Henrissat B."/>
            <person name="Grigoriev I.V."/>
            <person name="Crouch J.A."/>
            <person name="De Vries R.P."/>
            <person name="Sukno S.A."/>
            <person name="Thon M.R."/>
        </authorList>
    </citation>
    <scope>NUCLEOTIDE SEQUENCE</scope>
    <source>
        <strain evidence="1">CBS 193.32</strain>
    </source>
</reference>
<name>A0AAJ0A6S2_9PEZI</name>
<comment type="caution">
    <text evidence="1">The sequence shown here is derived from an EMBL/GenBank/DDBJ whole genome shotgun (WGS) entry which is preliminary data.</text>
</comment>